<evidence type="ECO:0000313" key="1">
    <source>
        <dbReference type="EMBL" id="MBD8507783.1"/>
    </source>
</evidence>
<proteinExistence type="predicted"/>
<dbReference type="AlphaFoldDB" id="A0A927PMB3"/>
<evidence type="ECO:0000313" key="2">
    <source>
        <dbReference type="Proteomes" id="UP000642993"/>
    </source>
</evidence>
<dbReference type="EMBL" id="JACYWE010000010">
    <property type="protein sequence ID" value="MBD8507783.1"/>
    <property type="molecule type" value="Genomic_DNA"/>
</dbReference>
<comment type="caution">
    <text evidence="1">The sequence shown here is derived from an EMBL/GenBank/DDBJ whole genome shotgun (WGS) entry which is preliminary data.</text>
</comment>
<dbReference type="Proteomes" id="UP000642993">
    <property type="component" value="Unassembled WGS sequence"/>
</dbReference>
<reference evidence="1" key="1">
    <citation type="submission" date="2020-09" db="EMBL/GenBank/DDBJ databases">
        <title>Hoyosella lacisalsi sp. nov., a halotolerant actinobacterium isolated from soil of Lake Gudzhirganskoe.</title>
        <authorList>
            <person name="Yang Q."/>
            <person name="Guo P.Y."/>
            <person name="Liu S.W."/>
            <person name="Li F.N."/>
            <person name="Sun C.H."/>
        </authorList>
    </citation>
    <scope>NUCLEOTIDE SEQUENCE</scope>
    <source>
        <strain evidence="1">G463</strain>
    </source>
</reference>
<protein>
    <submittedName>
        <fullName evidence="1">Uncharacterized protein</fullName>
    </submittedName>
</protein>
<name>A0A927PMB3_9ACTN</name>
<accession>A0A927PMB3</accession>
<keyword evidence="2" id="KW-1185">Reference proteome</keyword>
<dbReference type="RefSeq" id="WP_192040236.1">
    <property type="nucleotide sequence ID" value="NZ_JACYWE010000010.1"/>
</dbReference>
<organism evidence="1 2">
    <name type="scientific">Lolliginicoccus lacisalsi</name>
    <dbReference type="NCBI Taxonomy" id="2742202"/>
    <lineage>
        <taxon>Bacteria</taxon>
        <taxon>Bacillati</taxon>
        <taxon>Actinomycetota</taxon>
        <taxon>Actinomycetes</taxon>
        <taxon>Mycobacteriales</taxon>
        <taxon>Hoyosellaceae</taxon>
        <taxon>Lolliginicoccus</taxon>
    </lineage>
</organism>
<sequence>MYWPRAAPPRSGQDPVAALARLRGDADAVRCSHVAVHPVTILGAGADRIRALLEEPGTAARLLLALPSLAELDALPAPIEPAASELHRMLEQGLLDGVILTGIGTVDSLAEASQRLRALVGERGLVLVQAPMPLPRSGGPALPASIDGTVAVELTRTTAGVLAGHNGRARTLAKHYVPRSEFHLMRAHVARNWPRTLIPAGGTPQARLIDALGPGSPIITGQPRTLGTLLSAALALRAERPEVFVGGEYEPLQATGPRQTHVVGFARGRAHSLPEAICVVLRSLNHDIRADIDDDPEEWSRTLIRFPPGTWHDVTTDRTIYCAPDDPGVSITDALPRDGMALYVRGGEPQPPPRELHPRAS</sequence>
<gene>
    <name evidence="1" type="ORF">HT102_14940</name>
</gene>